<dbReference type="Gene3D" id="3.40.1390.20">
    <property type="entry name" value="HprK N-terminal domain-like"/>
    <property type="match status" value="1"/>
</dbReference>
<dbReference type="AlphaFoldDB" id="A0A0H3XM06"/>
<dbReference type="PATRIC" id="fig|743698.3.peg.1073"/>
<dbReference type="SUPFAM" id="SSF53795">
    <property type="entry name" value="PEP carboxykinase-like"/>
    <property type="match status" value="1"/>
</dbReference>
<evidence type="ECO:0000256" key="5">
    <source>
        <dbReference type="ARBA" id="ARBA00022741"/>
    </source>
</evidence>
<dbReference type="GO" id="GO:0005524">
    <property type="term" value="F:ATP binding"/>
    <property type="evidence" value="ECO:0007669"/>
    <property type="project" value="UniProtKB-KW"/>
</dbReference>
<dbReference type="Pfam" id="PF02603">
    <property type="entry name" value="Hpr_kinase_N"/>
    <property type="match status" value="1"/>
</dbReference>
<evidence type="ECO:0000256" key="1">
    <source>
        <dbReference type="ARBA" id="ARBA00001120"/>
    </source>
</evidence>
<dbReference type="Gene3D" id="3.40.50.300">
    <property type="entry name" value="P-loop containing nucleotide triphosphate hydrolases"/>
    <property type="match status" value="1"/>
</dbReference>
<dbReference type="GO" id="GO:0004674">
    <property type="term" value="F:protein serine/threonine kinase activity"/>
    <property type="evidence" value="ECO:0007669"/>
    <property type="project" value="UniProtKB-KW"/>
</dbReference>
<evidence type="ECO:0000256" key="6">
    <source>
        <dbReference type="ARBA" id="ARBA00022777"/>
    </source>
</evidence>
<keyword evidence="4" id="KW-0808">Transferase</keyword>
<evidence type="ECO:0000256" key="9">
    <source>
        <dbReference type="ARBA" id="ARBA00047657"/>
    </source>
</evidence>
<evidence type="ECO:0000259" key="10">
    <source>
        <dbReference type="Pfam" id="PF02603"/>
    </source>
</evidence>
<proteinExistence type="inferred from homology"/>
<dbReference type="SUPFAM" id="SSF75138">
    <property type="entry name" value="HprK N-terminal domain-like"/>
    <property type="match status" value="1"/>
</dbReference>
<dbReference type="NCBIfam" id="TIGR00679">
    <property type="entry name" value="hpr-ser"/>
    <property type="match status" value="1"/>
</dbReference>
<comment type="catalytic activity">
    <reaction evidence="9">
        <text>[HPr protein]-O-phospho-L-serine + phosphate + H(+) = [HPr protein]-L-serine + diphosphate</text>
        <dbReference type="Rhea" id="RHEA:46604"/>
        <dbReference type="Rhea" id="RHEA-COMP:11602"/>
        <dbReference type="Rhea" id="RHEA-COMP:11603"/>
        <dbReference type="ChEBI" id="CHEBI:15378"/>
        <dbReference type="ChEBI" id="CHEBI:29999"/>
        <dbReference type="ChEBI" id="CHEBI:33019"/>
        <dbReference type="ChEBI" id="CHEBI:43474"/>
        <dbReference type="ChEBI" id="CHEBI:83421"/>
    </reaction>
</comment>
<reference evidence="13" key="2">
    <citation type="submission" date="2015-06" db="EMBL/GenBank/DDBJ databases">
        <title>Complete genome sequence of Spiroplasma eriocheiris TDA-040725-5 (DSM 21848).</title>
        <authorList>
            <person name="Lo W.-S."/>
            <person name="Kuo C.-H."/>
        </authorList>
    </citation>
    <scope>NUCLEOTIDE SEQUENCE [LARGE SCALE GENOMIC DNA]</scope>
    <source>
        <strain evidence="13">TDA-040725-5</strain>
    </source>
</reference>
<dbReference type="STRING" id="315358.SERIO_v1c10630"/>
<dbReference type="InterPro" id="IPR027417">
    <property type="entry name" value="P-loop_NTPase"/>
</dbReference>
<sequence length="308" mass="35424">MRKLVVKDIIKNFNYQVLAGENSLEREIKVYGINRAGLELSGFDPEKDNTNRRVILLSHKEYLYISTLDQPTRIQRYEFILNEHIPMIILTDKFNDDLLIKIANEHQCPVVRAPNMPTSRIYQLLLEFFDEYFAPVTEEHASLVNVFGKGVLLKGKSGIGKSEMTLELVKKNHLFVGDDRILLMQKNNKIYGRSHEILKNLIEVRGLGIIDLSKIYGLQVLLEETRIDLIVELIHLDDEEYKSIDRLGSEYQFIKIFDSLVPTITIPVTYGRNVSELVETAVAKLKLEEAGISSTKILQNRLHDNLTK</sequence>
<evidence type="ECO:0000256" key="3">
    <source>
        <dbReference type="ARBA" id="ARBA00022527"/>
    </source>
</evidence>
<accession>A0A0H3XM06</accession>
<dbReference type="PANTHER" id="PTHR30305:SF1">
    <property type="entry name" value="HPR KINASE_PHOSPHORYLASE"/>
    <property type="match status" value="1"/>
</dbReference>
<organism evidence="12 13">
    <name type="scientific">Spiroplasma eriocheiris</name>
    <dbReference type="NCBI Taxonomy" id="315358"/>
    <lineage>
        <taxon>Bacteria</taxon>
        <taxon>Bacillati</taxon>
        <taxon>Mycoplasmatota</taxon>
        <taxon>Mollicutes</taxon>
        <taxon>Entomoplasmatales</taxon>
        <taxon>Spiroplasmataceae</taxon>
        <taxon>Spiroplasma</taxon>
    </lineage>
</organism>
<dbReference type="GO" id="GO:0006109">
    <property type="term" value="P:regulation of carbohydrate metabolic process"/>
    <property type="evidence" value="ECO:0007669"/>
    <property type="project" value="InterPro"/>
</dbReference>
<keyword evidence="8" id="KW-0511">Multifunctional enzyme</keyword>
<dbReference type="KEGG" id="seri:SERIO_v1c10630"/>
<dbReference type="InterPro" id="IPR003755">
    <property type="entry name" value="HPr(Ser)_kin/Pase"/>
</dbReference>
<keyword evidence="5" id="KW-0547">Nucleotide-binding</keyword>
<dbReference type="EMBL" id="CP011856">
    <property type="protein sequence ID" value="AKM54619.1"/>
    <property type="molecule type" value="Genomic_DNA"/>
</dbReference>
<protein>
    <submittedName>
        <fullName evidence="12">HPr kinase/phosphorylase</fullName>
    </submittedName>
</protein>
<evidence type="ECO:0000256" key="7">
    <source>
        <dbReference type="ARBA" id="ARBA00022840"/>
    </source>
</evidence>
<dbReference type="Pfam" id="PF07475">
    <property type="entry name" value="Hpr_kinase_C"/>
    <property type="match status" value="1"/>
</dbReference>
<dbReference type="PANTHER" id="PTHR30305">
    <property type="entry name" value="PROTEIN YJDM-RELATED"/>
    <property type="match status" value="1"/>
</dbReference>
<keyword evidence="7" id="KW-0067">ATP-binding</keyword>
<dbReference type="Proteomes" id="UP000035661">
    <property type="component" value="Chromosome"/>
</dbReference>
<feature type="domain" description="HPr kinase/phosphorylase C-terminal" evidence="11">
    <location>
        <begin position="132"/>
        <end position="301"/>
    </location>
</feature>
<keyword evidence="6 12" id="KW-0418">Kinase</keyword>
<evidence type="ECO:0000256" key="8">
    <source>
        <dbReference type="ARBA" id="ARBA00023268"/>
    </source>
</evidence>
<keyword evidence="3" id="KW-0723">Serine/threonine-protein kinase</keyword>
<dbReference type="InterPro" id="IPR028979">
    <property type="entry name" value="Ser_kin/Pase_Hpr-like_N_sf"/>
</dbReference>
<keyword evidence="13" id="KW-1185">Reference proteome</keyword>
<name>A0A0H3XM06_9MOLU</name>
<dbReference type="RefSeq" id="WP_047791809.1">
    <property type="nucleotide sequence ID" value="NZ_CP011856.1"/>
</dbReference>
<evidence type="ECO:0000256" key="2">
    <source>
        <dbReference type="ARBA" id="ARBA00006883"/>
    </source>
</evidence>
<dbReference type="InterPro" id="IPR011126">
    <property type="entry name" value="Hpr_kin/Pase_Hpr_N"/>
</dbReference>
<evidence type="ECO:0000313" key="13">
    <source>
        <dbReference type="Proteomes" id="UP000035661"/>
    </source>
</evidence>
<comment type="catalytic activity">
    <reaction evidence="1">
        <text>[HPr protein]-L-serine + ATP = [HPr protein]-O-phospho-L-serine + ADP + H(+)</text>
        <dbReference type="Rhea" id="RHEA:46600"/>
        <dbReference type="Rhea" id="RHEA-COMP:11602"/>
        <dbReference type="Rhea" id="RHEA-COMP:11603"/>
        <dbReference type="ChEBI" id="CHEBI:15378"/>
        <dbReference type="ChEBI" id="CHEBI:29999"/>
        <dbReference type="ChEBI" id="CHEBI:30616"/>
        <dbReference type="ChEBI" id="CHEBI:83421"/>
        <dbReference type="ChEBI" id="CHEBI:456216"/>
    </reaction>
</comment>
<evidence type="ECO:0000313" key="12">
    <source>
        <dbReference type="EMBL" id="AKM54619.1"/>
    </source>
</evidence>
<dbReference type="InterPro" id="IPR011104">
    <property type="entry name" value="Hpr_kin/Pase_C"/>
</dbReference>
<reference evidence="12 13" key="1">
    <citation type="journal article" date="2015" name="Genome Biol. Evol.">
        <title>Found and Lost: The Fates of Horizontally Acquired Genes in Arthropod-Symbiotic Spiroplasma.</title>
        <authorList>
            <person name="Lo W.S."/>
            <person name="Gasparich G.E."/>
            <person name="Kuo C.H."/>
        </authorList>
    </citation>
    <scope>NUCLEOTIDE SEQUENCE [LARGE SCALE GENOMIC DNA]</scope>
    <source>
        <strain evidence="13">TDA-040725-5</strain>
    </source>
</reference>
<dbReference type="CDD" id="cd01918">
    <property type="entry name" value="HprK_C"/>
    <property type="match status" value="1"/>
</dbReference>
<dbReference type="GO" id="GO:0000155">
    <property type="term" value="F:phosphorelay sensor kinase activity"/>
    <property type="evidence" value="ECO:0007669"/>
    <property type="project" value="InterPro"/>
</dbReference>
<comment type="similarity">
    <text evidence="2">Belongs to the HPrK/P family.</text>
</comment>
<feature type="domain" description="HPr(Ser) kinase/phosphorylase N-terminal" evidence="10">
    <location>
        <begin position="6"/>
        <end position="128"/>
    </location>
</feature>
<gene>
    <name evidence="12" type="primary">hprK</name>
    <name evidence="12" type="ORF">SERIO_v1c10630</name>
</gene>
<evidence type="ECO:0000256" key="4">
    <source>
        <dbReference type="ARBA" id="ARBA00022679"/>
    </source>
</evidence>
<evidence type="ECO:0000259" key="11">
    <source>
        <dbReference type="Pfam" id="PF07475"/>
    </source>
</evidence>